<reference evidence="1" key="2">
    <citation type="journal article" date="2021" name="Genome Biol. Evol.">
        <title>Developing a high-quality reference genome for a parasitic bivalve with doubly uniparental inheritance (Bivalvia: Unionida).</title>
        <authorList>
            <person name="Smith C.H."/>
        </authorList>
    </citation>
    <scope>NUCLEOTIDE SEQUENCE</scope>
    <source>
        <strain evidence="1">CHS0354</strain>
        <tissue evidence="1">Mantle</tissue>
    </source>
</reference>
<protein>
    <submittedName>
        <fullName evidence="1">Uncharacterized protein</fullName>
    </submittedName>
</protein>
<sequence>MQYFFVISSDKWIEFSLKPQGSVFESGDVKDVTATFPSGCVRKNCNIDIQVMCPNLVNHTENKNPDDVINIIGLSPRIWIKHDEIPSFQKPVVVTLPLPSTSTEHDAGLLVIEWTEDDDVYITDANISLKNNVCKFEVNSFSG</sequence>
<reference evidence="1" key="3">
    <citation type="submission" date="2023-05" db="EMBL/GenBank/DDBJ databases">
        <authorList>
            <person name="Smith C.H."/>
        </authorList>
    </citation>
    <scope>NUCLEOTIDE SEQUENCE</scope>
    <source>
        <strain evidence="1">CHS0354</strain>
        <tissue evidence="1">Mantle</tissue>
    </source>
</reference>
<gene>
    <name evidence="1" type="ORF">CHS0354_002282</name>
</gene>
<proteinExistence type="predicted"/>
<dbReference type="Proteomes" id="UP001195483">
    <property type="component" value="Unassembled WGS sequence"/>
</dbReference>
<keyword evidence="2" id="KW-1185">Reference proteome</keyword>
<evidence type="ECO:0000313" key="1">
    <source>
        <dbReference type="EMBL" id="KAK3584761.1"/>
    </source>
</evidence>
<dbReference type="EMBL" id="JAEAOA010000198">
    <property type="protein sequence ID" value="KAK3584761.1"/>
    <property type="molecule type" value="Genomic_DNA"/>
</dbReference>
<name>A0AAE0VP31_9BIVA</name>
<accession>A0AAE0VP31</accession>
<reference evidence="1" key="1">
    <citation type="journal article" date="2021" name="Genome Biol. Evol.">
        <title>A High-Quality Reference Genome for a Parasitic Bivalve with Doubly Uniparental Inheritance (Bivalvia: Unionida).</title>
        <authorList>
            <person name="Smith C.H."/>
        </authorList>
    </citation>
    <scope>NUCLEOTIDE SEQUENCE</scope>
    <source>
        <strain evidence="1">CHS0354</strain>
    </source>
</reference>
<dbReference type="Gene3D" id="2.60.220.30">
    <property type="match status" value="1"/>
</dbReference>
<organism evidence="1 2">
    <name type="scientific">Potamilus streckersoni</name>
    <dbReference type="NCBI Taxonomy" id="2493646"/>
    <lineage>
        <taxon>Eukaryota</taxon>
        <taxon>Metazoa</taxon>
        <taxon>Spiralia</taxon>
        <taxon>Lophotrochozoa</taxon>
        <taxon>Mollusca</taxon>
        <taxon>Bivalvia</taxon>
        <taxon>Autobranchia</taxon>
        <taxon>Heteroconchia</taxon>
        <taxon>Palaeoheterodonta</taxon>
        <taxon>Unionida</taxon>
        <taxon>Unionoidea</taxon>
        <taxon>Unionidae</taxon>
        <taxon>Ambleminae</taxon>
        <taxon>Lampsilini</taxon>
        <taxon>Potamilus</taxon>
    </lineage>
</organism>
<comment type="caution">
    <text evidence="1">The sequence shown here is derived from an EMBL/GenBank/DDBJ whole genome shotgun (WGS) entry which is preliminary data.</text>
</comment>
<dbReference type="AlphaFoldDB" id="A0AAE0VP31"/>
<evidence type="ECO:0000313" key="2">
    <source>
        <dbReference type="Proteomes" id="UP001195483"/>
    </source>
</evidence>